<feature type="compositionally biased region" description="Pro residues" evidence="1">
    <location>
        <begin position="151"/>
        <end position="171"/>
    </location>
</feature>
<gene>
    <name evidence="2" type="ORF">C8F04DRAFT_1284859</name>
</gene>
<keyword evidence="3" id="KW-1185">Reference proteome</keyword>
<comment type="caution">
    <text evidence="2">The sequence shown here is derived from an EMBL/GenBank/DDBJ whole genome shotgun (WGS) entry which is preliminary data.</text>
</comment>
<dbReference type="EMBL" id="JARJCM010000898">
    <property type="protein sequence ID" value="KAJ7015761.1"/>
    <property type="molecule type" value="Genomic_DNA"/>
</dbReference>
<feature type="region of interest" description="Disordered" evidence="1">
    <location>
        <begin position="125"/>
        <end position="184"/>
    </location>
</feature>
<evidence type="ECO:0000313" key="2">
    <source>
        <dbReference type="EMBL" id="KAJ7015761.1"/>
    </source>
</evidence>
<evidence type="ECO:0000256" key="1">
    <source>
        <dbReference type="SAM" id="MobiDB-lite"/>
    </source>
</evidence>
<feature type="region of interest" description="Disordered" evidence="1">
    <location>
        <begin position="1"/>
        <end position="38"/>
    </location>
</feature>
<feature type="compositionally biased region" description="Low complexity" evidence="1">
    <location>
        <begin position="129"/>
        <end position="149"/>
    </location>
</feature>
<sequence>MLAAETDEVREEFRKKGEEEFEEAMKDYEKSDRDGGSAIELDEAERAEARLRLVATHTGYYVTLVAGGIVNGQVTVRSAHAGTVDGKNEGGQGGVDFTRWDPAGYKNNVMKQFMRYIAAANGAPEGADNPASSASNPSSSMASTGGAAAPELPPTTPPLPPPPSSLPPLMPPMRAALINAPARR</sequence>
<feature type="compositionally biased region" description="Acidic residues" evidence="1">
    <location>
        <begin position="1"/>
        <end position="10"/>
    </location>
</feature>
<name>A0AAD6RWH0_9AGAR</name>
<evidence type="ECO:0000313" key="3">
    <source>
        <dbReference type="Proteomes" id="UP001218188"/>
    </source>
</evidence>
<accession>A0AAD6RWH0</accession>
<organism evidence="2 3">
    <name type="scientific">Mycena alexandri</name>
    <dbReference type="NCBI Taxonomy" id="1745969"/>
    <lineage>
        <taxon>Eukaryota</taxon>
        <taxon>Fungi</taxon>
        <taxon>Dikarya</taxon>
        <taxon>Basidiomycota</taxon>
        <taxon>Agaricomycotina</taxon>
        <taxon>Agaricomycetes</taxon>
        <taxon>Agaricomycetidae</taxon>
        <taxon>Agaricales</taxon>
        <taxon>Marasmiineae</taxon>
        <taxon>Mycenaceae</taxon>
        <taxon>Mycena</taxon>
    </lineage>
</organism>
<protein>
    <submittedName>
        <fullName evidence="2">Uncharacterized protein</fullName>
    </submittedName>
</protein>
<dbReference type="Proteomes" id="UP001218188">
    <property type="component" value="Unassembled WGS sequence"/>
</dbReference>
<feature type="compositionally biased region" description="Basic and acidic residues" evidence="1">
    <location>
        <begin position="11"/>
        <end position="35"/>
    </location>
</feature>
<proteinExistence type="predicted"/>
<dbReference type="AlphaFoldDB" id="A0AAD6RWH0"/>
<reference evidence="2" key="1">
    <citation type="submission" date="2023-03" db="EMBL/GenBank/DDBJ databases">
        <title>Massive genome expansion in bonnet fungi (Mycena s.s.) driven by repeated elements and novel gene families across ecological guilds.</title>
        <authorList>
            <consortium name="Lawrence Berkeley National Laboratory"/>
            <person name="Harder C.B."/>
            <person name="Miyauchi S."/>
            <person name="Viragh M."/>
            <person name="Kuo A."/>
            <person name="Thoen E."/>
            <person name="Andreopoulos B."/>
            <person name="Lu D."/>
            <person name="Skrede I."/>
            <person name="Drula E."/>
            <person name="Henrissat B."/>
            <person name="Morin E."/>
            <person name="Kohler A."/>
            <person name="Barry K."/>
            <person name="LaButti K."/>
            <person name="Morin E."/>
            <person name="Salamov A."/>
            <person name="Lipzen A."/>
            <person name="Mereny Z."/>
            <person name="Hegedus B."/>
            <person name="Baldrian P."/>
            <person name="Stursova M."/>
            <person name="Weitz H."/>
            <person name="Taylor A."/>
            <person name="Grigoriev I.V."/>
            <person name="Nagy L.G."/>
            <person name="Martin F."/>
            <person name="Kauserud H."/>
        </authorList>
    </citation>
    <scope>NUCLEOTIDE SEQUENCE</scope>
    <source>
        <strain evidence="2">CBHHK200</strain>
    </source>
</reference>